<dbReference type="CDD" id="cd05388">
    <property type="entry name" value="CobB_N"/>
    <property type="match status" value="1"/>
</dbReference>
<dbReference type="PROSITE" id="PS51274">
    <property type="entry name" value="GATASE_COBBQ"/>
    <property type="match status" value="1"/>
</dbReference>
<evidence type="ECO:0000256" key="5">
    <source>
        <dbReference type="ARBA" id="ARBA00022842"/>
    </source>
</evidence>
<dbReference type="SUPFAM" id="SSF52317">
    <property type="entry name" value="Class I glutamine amidotransferase-like"/>
    <property type="match status" value="1"/>
</dbReference>
<dbReference type="Gene3D" id="3.40.50.300">
    <property type="entry name" value="P-loop containing nucleotide triphosphate hydrolases"/>
    <property type="match status" value="2"/>
</dbReference>
<dbReference type="InterPro" id="IPR029062">
    <property type="entry name" value="Class_I_gatase-like"/>
</dbReference>
<evidence type="ECO:0000256" key="7">
    <source>
        <dbReference type="HAMAP-Rule" id="MF_00027"/>
    </source>
</evidence>
<comment type="miscellaneous">
    <text evidence="7">The a and c carboxylates of cobyrinate are activated for nucleophilic attack via formation of a phosphorylated intermediate by ATP. CbiA catalyzes first the amidation of the c-carboxylate, and then that of the a-carboxylate.</text>
</comment>
<evidence type="ECO:0000313" key="10">
    <source>
        <dbReference type="EMBL" id="MBF8436165.1"/>
    </source>
</evidence>
<dbReference type="SUPFAM" id="SSF52540">
    <property type="entry name" value="P-loop containing nucleoside triphosphate hydrolases"/>
    <property type="match status" value="1"/>
</dbReference>
<dbReference type="PANTHER" id="PTHR43873:SF1">
    <property type="entry name" value="COBYRINATE A,C-DIAMIDE SYNTHASE"/>
    <property type="match status" value="1"/>
</dbReference>
<name>A0A931F5S7_9FIRM</name>
<comment type="similarity">
    <text evidence="7">Belongs to the CobB/CbiA family.</text>
</comment>
<evidence type="ECO:0000313" key="11">
    <source>
        <dbReference type="Proteomes" id="UP000621436"/>
    </source>
</evidence>
<comment type="domain">
    <text evidence="7">Comprises of two domains. The C-terminal domain contains the binding site for glutamine and catalyzes the hydrolysis of this substrate to glutamate and ammonia. The N-terminal domain is anticipated to bind ATP and cobyrinate and catalyzes the ultimate synthesis of the diamide product. The ammonia produced via the glutaminase domain is probably translocated to the adjacent domain via a molecular tunnel, where it reacts with an activated intermediate.</text>
</comment>
<comment type="cofactor">
    <cofactor evidence="1 7">
        <name>Mg(2+)</name>
        <dbReference type="ChEBI" id="CHEBI:18420"/>
    </cofactor>
</comment>
<comment type="catalytic activity">
    <reaction evidence="7">
        <text>cob(II)yrinate + 2 L-glutamine + 2 ATP + 2 H2O = cob(II)yrinate a,c diamide + 2 L-glutamate + 2 ADP + 2 phosphate + 2 H(+)</text>
        <dbReference type="Rhea" id="RHEA:26289"/>
        <dbReference type="ChEBI" id="CHEBI:15377"/>
        <dbReference type="ChEBI" id="CHEBI:15378"/>
        <dbReference type="ChEBI" id="CHEBI:29985"/>
        <dbReference type="ChEBI" id="CHEBI:30616"/>
        <dbReference type="ChEBI" id="CHEBI:43474"/>
        <dbReference type="ChEBI" id="CHEBI:58359"/>
        <dbReference type="ChEBI" id="CHEBI:58537"/>
        <dbReference type="ChEBI" id="CHEBI:58894"/>
        <dbReference type="ChEBI" id="CHEBI:456216"/>
        <dbReference type="EC" id="6.3.5.11"/>
    </reaction>
</comment>
<evidence type="ECO:0000256" key="4">
    <source>
        <dbReference type="ARBA" id="ARBA00022840"/>
    </source>
</evidence>
<comment type="function">
    <text evidence="7">Catalyzes the ATP-dependent amidation of the two carboxylate groups at positions a and c of cobyrinate, using either L-glutamine or ammonia as the nitrogen source.</text>
</comment>
<protein>
    <recommendedName>
        <fullName evidence="7">Cobyrinate a,c-diamide synthase</fullName>
        <ecNumber evidence="7">6.3.5.11</ecNumber>
    </recommendedName>
    <alternativeName>
        <fullName evidence="7">Cobyrinic acid a,c-diamide synthetase</fullName>
    </alternativeName>
</protein>
<comment type="pathway">
    <text evidence="7">Cofactor biosynthesis; adenosylcobalamin biosynthesis; cob(II)yrinate a,c-diamide from sirohydrochlorin (anaerobic route): step 10/10.</text>
</comment>
<dbReference type="PANTHER" id="PTHR43873">
    <property type="entry name" value="COBYRINATE A,C-DIAMIDE SYNTHASE"/>
    <property type="match status" value="1"/>
</dbReference>
<dbReference type="RefSeq" id="WP_270452947.1">
    <property type="nucleotide sequence ID" value="NZ_JADPIE010000002.1"/>
</dbReference>
<keyword evidence="6 7" id="KW-0315">Glutamine amidotransferase</keyword>
<reference evidence="10" key="1">
    <citation type="submission" date="2020-11" db="EMBL/GenBank/DDBJ databases">
        <title>Halonatronomonas betainensis gen. nov., sp. nov. a novel haloalkaliphilic representative of the family Halanaerobiacae capable of betaine degradation.</title>
        <authorList>
            <person name="Boltyanskaya Y."/>
            <person name="Kevbrin V."/>
            <person name="Detkova E."/>
            <person name="Grouzdev D.S."/>
            <person name="Koziaeva V."/>
            <person name="Zhilina T."/>
        </authorList>
    </citation>
    <scope>NUCLEOTIDE SEQUENCE</scope>
    <source>
        <strain evidence="10">Z-7014</strain>
    </source>
</reference>
<evidence type="ECO:0000259" key="8">
    <source>
        <dbReference type="Pfam" id="PF01656"/>
    </source>
</evidence>
<sequence length="454" mass="50566">MTQQRVVIAGTRSGVGKTTVSLALMTAFNSRGYEVQPFKVGPDYIDPGFHKKAAANLAYNLDSYFLSDTQLKDKFITKSEEADISIIEGVMGLFDGKGKKMTGSTASIAKKLDAPVILVVDAARIGQSIAALVYGYKNFDPDLNLDGVIINNVGSLNHYQIIKEIIESEPVNLKALGYLPRQQNLELPESHLGLIPAEDSPALKSYFKQLRELAEEHFELDKIYNLSGSKEKLTTSGPDEINARFKGLKVGVARDQAFNFYYQSDLDLIAELGAEPVFISPLKDNKLPEVDALIIGGGFPERYIKELAENINFKEDLKSKILAGLPVYAECGGLIYLGNQFIDTDDNQYQLTGLLDIQIEMTDKLQSMGYREVQALRDNLLFKKGESARGHLFHYSKIANRAEEIPLNYKSGEKTFGYSFRDNLLASYFHINFSACPELLERFLMKAEAYNASK</sequence>
<keyword evidence="3 7" id="KW-0547">Nucleotide-binding</keyword>
<dbReference type="HAMAP" id="MF_00027">
    <property type="entry name" value="CobB_CbiA"/>
    <property type="match status" value="1"/>
</dbReference>
<keyword evidence="5 7" id="KW-0460">Magnesium</keyword>
<dbReference type="EC" id="6.3.5.11" evidence="7"/>
<evidence type="ECO:0000256" key="3">
    <source>
        <dbReference type="ARBA" id="ARBA00022741"/>
    </source>
</evidence>
<dbReference type="Pfam" id="PF01656">
    <property type="entry name" value="CbiA"/>
    <property type="match status" value="1"/>
</dbReference>
<dbReference type="AlphaFoldDB" id="A0A931F5S7"/>
<comment type="caution">
    <text evidence="10">The sequence shown here is derived from an EMBL/GenBank/DDBJ whole genome shotgun (WGS) entry which is preliminary data.</text>
</comment>
<evidence type="ECO:0000259" key="9">
    <source>
        <dbReference type="Pfam" id="PF07685"/>
    </source>
</evidence>
<proteinExistence type="inferred from homology"/>
<organism evidence="10 11">
    <name type="scientific">Halonatronomonas betaini</name>
    <dbReference type="NCBI Taxonomy" id="2778430"/>
    <lineage>
        <taxon>Bacteria</taxon>
        <taxon>Bacillati</taxon>
        <taxon>Bacillota</taxon>
        <taxon>Clostridia</taxon>
        <taxon>Halanaerobiales</taxon>
        <taxon>Halarsenatibacteraceae</taxon>
        <taxon>Halonatronomonas</taxon>
    </lineage>
</organism>
<dbReference type="Gene3D" id="3.40.50.880">
    <property type="match status" value="1"/>
</dbReference>
<feature type="site" description="Increases nucleophilicity of active site Cys" evidence="7">
    <location>
        <position position="430"/>
    </location>
</feature>
<dbReference type="GO" id="GO:0005524">
    <property type="term" value="F:ATP binding"/>
    <property type="evidence" value="ECO:0007669"/>
    <property type="project" value="UniProtKB-UniRule"/>
</dbReference>
<keyword evidence="11" id="KW-1185">Reference proteome</keyword>
<dbReference type="InterPro" id="IPR011698">
    <property type="entry name" value="GATase_3"/>
</dbReference>
<feature type="domain" description="CobB/CobQ-like glutamine amidotransferase" evidence="9">
    <location>
        <begin position="249"/>
        <end position="434"/>
    </location>
</feature>
<dbReference type="GO" id="GO:0042242">
    <property type="term" value="F:cobyrinic acid a,c-diamide synthase activity"/>
    <property type="evidence" value="ECO:0007669"/>
    <property type="project" value="UniProtKB-UniRule"/>
</dbReference>
<dbReference type="InterPro" id="IPR002586">
    <property type="entry name" value="CobQ/CobB/MinD/ParA_Nub-bd_dom"/>
</dbReference>
<dbReference type="NCBIfam" id="TIGR00379">
    <property type="entry name" value="cobB"/>
    <property type="match status" value="1"/>
</dbReference>
<feature type="active site" description="Nucleophile" evidence="7">
    <location>
        <position position="331"/>
    </location>
</feature>
<dbReference type="EMBL" id="JADPIE010000002">
    <property type="protein sequence ID" value="MBF8436165.1"/>
    <property type="molecule type" value="Genomic_DNA"/>
</dbReference>
<evidence type="ECO:0000256" key="2">
    <source>
        <dbReference type="ARBA" id="ARBA00022598"/>
    </source>
</evidence>
<evidence type="ECO:0000256" key="1">
    <source>
        <dbReference type="ARBA" id="ARBA00001946"/>
    </source>
</evidence>
<dbReference type="InterPro" id="IPR027417">
    <property type="entry name" value="P-loop_NTPase"/>
</dbReference>
<dbReference type="Proteomes" id="UP000621436">
    <property type="component" value="Unassembled WGS sequence"/>
</dbReference>
<dbReference type="Pfam" id="PF07685">
    <property type="entry name" value="GATase_3"/>
    <property type="match status" value="1"/>
</dbReference>
<evidence type="ECO:0000256" key="6">
    <source>
        <dbReference type="ARBA" id="ARBA00022962"/>
    </source>
</evidence>
<dbReference type="GO" id="GO:0009236">
    <property type="term" value="P:cobalamin biosynthetic process"/>
    <property type="evidence" value="ECO:0007669"/>
    <property type="project" value="UniProtKB-UniRule"/>
</dbReference>
<dbReference type="NCBIfam" id="NF002204">
    <property type="entry name" value="PRK01077.1"/>
    <property type="match status" value="1"/>
</dbReference>
<accession>A0A931F5S7</accession>
<dbReference type="InterPro" id="IPR004484">
    <property type="entry name" value="CbiA/CobB_synth"/>
</dbReference>
<dbReference type="CDD" id="cd03130">
    <property type="entry name" value="GATase1_CobB"/>
    <property type="match status" value="1"/>
</dbReference>
<feature type="domain" description="CobQ/CobB/MinD/ParA nucleotide binding" evidence="8">
    <location>
        <begin position="6"/>
        <end position="192"/>
    </location>
</feature>
<keyword evidence="2 7" id="KW-0436">Ligase</keyword>
<keyword evidence="4 7" id="KW-0067">ATP-binding</keyword>
<gene>
    <name evidence="7" type="primary">cbiA</name>
    <name evidence="10" type="ORF">I0Q91_03660</name>
</gene>
<keyword evidence="7" id="KW-0169">Cobalamin biosynthesis</keyword>